<accession>A0A8K0EBC2</accession>
<organism evidence="2 3">
    <name type="scientific">Branchiostoma lanceolatum</name>
    <name type="common">Common lancelet</name>
    <name type="synonym">Amphioxus lanceolatum</name>
    <dbReference type="NCBI Taxonomy" id="7740"/>
    <lineage>
        <taxon>Eukaryota</taxon>
        <taxon>Metazoa</taxon>
        <taxon>Chordata</taxon>
        <taxon>Cephalochordata</taxon>
        <taxon>Leptocardii</taxon>
        <taxon>Amphioxiformes</taxon>
        <taxon>Branchiostomatidae</taxon>
        <taxon>Branchiostoma</taxon>
    </lineage>
</organism>
<reference evidence="2" key="1">
    <citation type="submission" date="2022-01" db="EMBL/GenBank/DDBJ databases">
        <authorList>
            <person name="Braso-Vives M."/>
        </authorList>
    </citation>
    <scope>NUCLEOTIDE SEQUENCE</scope>
</reference>
<evidence type="ECO:0000256" key="1">
    <source>
        <dbReference type="SAM" id="MobiDB-lite"/>
    </source>
</evidence>
<proteinExistence type="predicted"/>
<evidence type="ECO:0000313" key="2">
    <source>
        <dbReference type="EMBL" id="CAH1246819.1"/>
    </source>
</evidence>
<dbReference type="Proteomes" id="UP000838412">
    <property type="component" value="Chromosome 15"/>
</dbReference>
<evidence type="ECO:0000313" key="3">
    <source>
        <dbReference type="Proteomes" id="UP000838412"/>
    </source>
</evidence>
<sequence length="246" mass="27961">MIGPFLPVGDAGFIVLTYRPLEVIGRPVVRGRRLPLWHWLGGHVTPPQARDIPPALRASLDKKRCVTWASRPPQQRDKRQWKILNLHRIPFPASSSSFAHPVIQCETWPPVPSSPLFASAAVPTDLRLRTEFFPIFLQNLRTTRIRRSHEGLWSSPQASDPEAGTGSKILSRLPDRSRVPGRFRSMDVITFFRRRVWENCRLQLPLKHSTGARDPVATGIRRRPARRDRLTPGSSPPSPRRPASLR</sequence>
<name>A0A8K0EBC2_BRALA</name>
<feature type="region of interest" description="Disordered" evidence="1">
    <location>
        <begin position="151"/>
        <end position="173"/>
    </location>
</feature>
<keyword evidence="3" id="KW-1185">Reference proteome</keyword>
<gene>
    <name evidence="2" type="primary">Hypp7789</name>
    <name evidence="2" type="ORF">BLAG_LOCUS8709</name>
</gene>
<protein>
    <submittedName>
        <fullName evidence="2">Hypp7789 protein</fullName>
    </submittedName>
</protein>
<feature type="region of interest" description="Disordered" evidence="1">
    <location>
        <begin position="210"/>
        <end position="246"/>
    </location>
</feature>
<dbReference type="EMBL" id="OV696700">
    <property type="protein sequence ID" value="CAH1246819.1"/>
    <property type="molecule type" value="Genomic_DNA"/>
</dbReference>
<dbReference type="OrthoDB" id="10485104at2759"/>
<dbReference type="AlphaFoldDB" id="A0A8K0EBC2"/>